<reference evidence="12" key="1">
    <citation type="submission" date="2017-11" db="EMBL/GenBank/DDBJ databases">
        <title>The complete genome sequence of Sphingopyxis pomeranensis sp. nov. strain WS5A3p.</title>
        <authorList>
            <person name="Kaminski M.A."/>
        </authorList>
    </citation>
    <scope>NUCLEOTIDE SEQUENCE [LARGE SCALE GENOMIC DNA]</scope>
    <source>
        <strain evidence="12">WS5A3p</strain>
    </source>
</reference>
<keyword evidence="4 7" id="KW-0285">Flavoprotein</keyword>
<dbReference type="InterPro" id="IPR009075">
    <property type="entry name" value="AcylCo_DH/oxidase_C"/>
</dbReference>
<dbReference type="Gene3D" id="1.10.540.10">
    <property type="entry name" value="Acyl-CoA dehydrogenase/oxidase, N-terminal domain"/>
    <property type="match status" value="1"/>
</dbReference>
<dbReference type="InterPro" id="IPR037069">
    <property type="entry name" value="AcylCoA_DH/ox_N_sf"/>
</dbReference>
<evidence type="ECO:0000256" key="7">
    <source>
        <dbReference type="RuleBase" id="RU362125"/>
    </source>
</evidence>
<feature type="domain" description="Acyl-CoA dehydrogenase/oxidase C-terminal" evidence="8">
    <location>
        <begin position="255"/>
        <end position="404"/>
    </location>
</feature>
<keyword evidence="6 7" id="KW-0560">Oxidoreductase</keyword>
<evidence type="ECO:0000259" key="8">
    <source>
        <dbReference type="Pfam" id="PF00441"/>
    </source>
</evidence>
<feature type="domain" description="Acyl-CoA oxidase/dehydrogenase middle" evidence="9">
    <location>
        <begin position="141"/>
        <end position="236"/>
    </location>
</feature>
<dbReference type="Pfam" id="PF00441">
    <property type="entry name" value="Acyl-CoA_dh_1"/>
    <property type="match status" value="1"/>
</dbReference>
<dbReference type="InterPro" id="IPR036250">
    <property type="entry name" value="AcylCo_DH-like_C"/>
</dbReference>
<dbReference type="EMBL" id="PHFW01000001">
    <property type="protein sequence ID" value="PQM29492.1"/>
    <property type="molecule type" value="Genomic_DNA"/>
</dbReference>
<dbReference type="SUPFAM" id="SSF47203">
    <property type="entry name" value="Acyl-CoA dehydrogenase C-terminal domain-like"/>
    <property type="match status" value="1"/>
</dbReference>
<dbReference type="Gene3D" id="2.40.110.10">
    <property type="entry name" value="Butyryl-CoA Dehydrogenase, subunit A, domain 2"/>
    <property type="match status" value="1"/>
</dbReference>
<dbReference type="InterPro" id="IPR009100">
    <property type="entry name" value="AcylCoA_DH/oxidase_NM_dom_sf"/>
</dbReference>
<dbReference type="GO" id="GO:0005737">
    <property type="term" value="C:cytoplasm"/>
    <property type="evidence" value="ECO:0007669"/>
    <property type="project" value="TreeGrafter"/>
</dbReference>
<dbReference type="Proteomes" id="UP000238954">
    <property type="component" value="Chromosome"/>
</dbReference>
<proteinExistence type="inferred from homology"/>
<dbReference type="PANTHER" id="PTHR48083:SF13">
    <property type="entry name" value="ACYL-COA DEHYDROGENASE FAMILY MEMBER 11"/>
    <property type="match status" value="1"/>
</dbReference>
<evidence type="ECO:0000313" key="11">
    <source>
        <dbReference type="EMBL" id="PQM29492.1"/>
    </source>
</evidence>
<dbReference type="PANTHER" id="PTHR48083">
    <property type="entry name" value="MEDIUM-CHAIN SPECIFIC ACYL-COA DEHYDROGENASE, MITOCHONDRIAL-RELATED"/>
    <property type="match status" value="1"/>
</dbReference>
<comment type="caution">
    <text evidence="11">The sequence shown here is derived from an EMBL/GenBank/DDBJ whole genome shotgun (WGS) entry which is preliminary data.</text>
</comment>
<name>A0A2S8BAP8_9SPHN</name>
<dbReference type="GO" id="GO:0033539">
    <property type="term" value="P:fatty acid beta-oxidation using acyl-CoA dehydrogenase"/>
    <property type="evidence" value="ECO:0007669"/>
    <property type="project" value="TreeGrafter"/>
</dbReference>
<evidence type="ECO:0000256" key="2">
    <source>
        <dbReference type="ARBA" id="ARBA00009347"/>
    </source>
</evidence>
<dbReference type="Gene3D" id="1.20.140.10">
    <property type="entry name" value="Butyryl-CoA Dehydrogenase, subunit A, domain 3"/>
    <property type="match status" value="1"/>
</dbReference>
<dbReference type="InterPro" id="IPR050741">
    <property type="entry name" value="Acyl-CoA_dehydrogenase"/>
</dbReference>
<dbReference type="Pfam" id="PF02770">
    <property type="entry name" value="Acyl-CoA_dh_M"/>
    <property type="match status" value="1"/>
</dbReference>
<dbReference type="OrthoDB" id="9780544at2"/>
<keyword evidence="5 7" id="KW-0274">FAD</keyword>
<feature type="domain" description="Acyl-CoA dehydrogenase/oxidase N-terminal" evidence="10">
    <location>
        <begin position="7"/>
        <end position="137"/>
    </location>
</feature>
<dbReference type="FunFam" id="2.40.110.10:FF:000002">
    <property type="entry name" value="Acyl-CoA dehydrogenase fadE12"/>
    <property type="match status" value="1"/>
</dbReference>
<evidence type="ECO:0000259" key="9">
    <source>
        <dbReference type="Pfam" id="PF02770"/>
    </source>
</evidence>
<dbReference type="InterPro" id="IPR006091">
    <property type="entry name" value="Acyl-CoA_Oxase/DH_mid-dom"/>
</dbReference>
<evidence type="ECO:0000259" key="10">
    <source>
        <dbReference type="Pfam" id="PF02771"/>
    </source>
</evidence>
<dbReference type="InterPro" id="IPR046373">
    <property type="entry name" value="Acyl-CoA_Oxase/DH_mid-dom_sf"/>
</dbReference>
<evidence type="ECO:0000313" key="12">
    <source>
        <dbReference type="Proteomes" id="UP000238954"/>
    </source>
</evidence>
<comment type="cofactor">
    <cofactor evidence="1 7">
        <name>FAD</name>
        <dbReference type="ChEBI" id="CHEBI:57692"/>
    </cofactor>
</comment>
<comment type="similarity">
    <text evidence="2 7">Belongs to the acyl-CoA dehydrogenase family.</text>
</comment>
<keyword evidence="12" id="KW-1185">Reference proteome</keyword>
<accession>A0A2S8BAP8</accession>
<evidence type="ECO:0000256" key="3">
    <source>
        <dbReference type="ARBA" id="ARBA00011738"/>
    </source>
</evidence>
<sequence>MDFGFSPRQQAWIDRVRAFIDGEIVPNIGHHDVELKGGETRWAIPPVLIELRSRARAEGLWNLFMPPHLGKDDGFAFEGGGLTNLEYAPLAEMMGRISWASRVFNCSPPDTGNMEILSLFGTPAQKEAWLRPLMTAEARSAFLMTEPDVASADATNIGTRIERDGDHYVVHGRKWWSTGVGDPECRFAIVMGRSADDDAPAHLQHSQIIVPLDAPGVKVERMLGVFGYDDAPYGHAEVTLTGVRVPLDHMLLGEGRGFEIAQGRLGPGRIHHCMRMIGAAEAALDAMIGRLGTRMVFGKQLIEQTVWHERIANARIHIDACRLLCLHAADLMDREGNKAARTAIALIKAAAPKMATAVIDDAIQAHGAAGLSADFALAKSFANIRALRIADGPDEVHHRTIARSEIRRVAAAAAPVGGERIDA</sequence>
<organism evidence="11 12">
    <name type="scientific">Sphingopyxis lindanitolerans</name>
    <dbReference type="NCBI Taxonomy" id="2054227"/>
    <lineage>
        <taxon>Bacteria</taxon>
        <taxon>Pseudomonadati</taxon>
        <taxon>Pseudomonadota</taxon>
        <taxon>Alphaproteobacteria</taxon>
        <taxon>Sphingomonadales</taxon>
        <taxon>Sphingomonadaceae</taxon>
        <taxon>Sphingopyxis</taxon>
    </lineage>
</organism>
<evidence type="ECO:0000256" key="5">
    <source>
        <dbReference type="ARBA" id="ARBA00022827"/>
    </source>
</evidence>
<dbReference type="GO" id="GO:0050660">
    <property type="term" value="F:flavin adenine dinucleotide binding"/>
    <property type="evidence" value="ECO:0007669"/>
    <property type="project" value="InterPro"/>
</dbReference>
<protein>
    <submittedName>
        <fullName evidence="11">Acyl-CoA dehydrogenase</fullName>
    </submittedName>
</protein>
<evidence type="ECO:0000256" key="1">
    <source>
        <dbReference type="ARBA" id="ARBA00001974"/>
    </source>
</evidence>
<dbReference type="SUPFAM" id="SSF56645">
    <property type="entry name" value="Acyl-CoA dehydrogenase NM domain-like"/>
    <property type="match status" value="1"/>
</dbReference>
<gene>
    <name evidence="11" type="ORF">CVO77_00770</name>
</gene>
<dbReference type="Pfam" id="PF02771">
    <property type="entry name" value="Acyl-CoA_dh_N"/>
    <property type="match status" value="1"/>
</dbReference>
<evidence type="ECO:0000256" key="6">
    <source>
        <dbReference type="ARBA" id="ARBA00023002"/>
    </source>
</evidence>
<dbReference type="RefSeq" id="WP_105997449.1">
    <property type="nucleotide sequence ID" value="NZ_CM009578.1"/>
</dbReference>
<comment type="subunit">
    <text evidence="3">Homodimer.</text>
</comment>
<dbReference type="InterPro" id="IPR013786">
    <property type="entry name" value="AcylCoA_DH/ox_N"/>
</dbReference>
<dbReference type="GO" id="GO:0003995">
    <property type="term" value="F:acyl-CoA dehydrogenase activity"/>
    <property type="evidence" value="ECO:0007669"/>
    <property type="project" value="TreeGrafter"/>
</dbReference>
<dbReference type="AlphaFoldDB" id="A0A2S8BAP8"/>
<evidence type="ECO:0000256" key="4">
    <source>
        <dbReference type="ARBA" id="ARBA00022630"/>
    </source>
</evidence>